<dbReference type="InterPro" id="IPR050725">
    <property type="entry name" value="CysQ/Inositol_MonoPase"/>
</dbReference>
<evidence type="ECO:0000256" key="1">
    <source>
        <dbReference type="ARBA" id="ARBA00005289"/>
    </source>
</evidence>
<feature type="binding site" evidence="7">
    <location>
        <position position="209"/>
    </location>
    <ligand>
        <name>Mg(2+)</name>
        <dbReference type="ChEBI" id="CHEBI:18420"/>
        <label>1</label>
        <note>catalytic</note>
    </ligand>
</feature>
<feature type="binding site" evidence="6">
    <location>
        <position position="66"/>
    </location>
    <ligand>
        <name>substrate</name>
    </ligand>
</feature>
<dbReference type="GO" id="GO:0050427">
    <property type="term" value="P:3'-phosphoadenosine 5'-phosphosulfate metabolic process"/>
    <property type="evidence" value="ECO:0007669"/>
    <property type="project" value="TreeGrafter"/>
</dbReference>
<reference evidence="8 9" key="1">
    <citation type="submission" date="2020-08" db="EMBL/GenBank/DDBJ databases">
        <title>Genomic Encyclopedia of Type Strains, Phase IV (KMG-IV): sequencing the most valuable type-strain genomes for metagenomic binning, comparative biology and taxonomic classification.</title>
        <authorList>
            <person name="Goeker M."/>
        </authorList>
    </citation>
    <scope>NUCLEOTIDE SEQUENCE [LARGE SCALE GENOMIC DNA]</scope>
    <source>
        <strain evidence="8 9">DSM 17328</strain>
    </source>
</reference>
<keyword evidence="9" id="KW-1185">Reference proteome</keyword>
<keyword evidence="3 6" id="KW-0997">Cell inner membrane</keyword>
<dbReference type="Gene3D" id="3.40.190.80">
    <property type="match status" value="1"/>
</dbReference>
<feature type="binding site" evidence="7">
    <location>
        <position position="88"/>
    </location>
    <ligand>
        <name>Mg(2+)</name>
        <dbReference type="ChEBI" id="CHEBI:18420"/>
        <label>1</label>
        <note>catalytic</note>
    </ligand>
</feature>
<comment type="cofactor">
    <cofactor evidence="6 7">
        <name>Mg(2+)</name>
        <dbReference type="ChEBI" id="CHEBI:18420"/>
    </cofactor>
</comment>
<evidence type="ECO:0000313" key="8">
    <source>
        <dbReference type="EMBL" id="MBB4632146.1"/>
    </source>
</evidence>
<dbReference type="Proteomes" id="UP000566324">
    <property type="component" value="Unassembled WGS sequence"/>
</dbReference>
<comment type="function">
    <text evidence="6">Converts adenosine-3',5'-bisphosphate (PAP) to AMP.</text>
</comment>
<dbReference type="EMBL" id="JACHNZ010000017">
    <property type="protein sequence ID" value="MBB4632146.1"/>
    <property type="molecule type" value="Genomic_DNA"/>
</dbReference>
<keyword evidence="6 7" id="KW-0479">Metal-binding</keyword>
<dbReference type="InterPro" id="IPR000760">
    <property type="entry name" value="Inositol_monophosphatase-like"/>
</dbReference>
<dbReference type="SUPFAM" id="SSF56655">
    <property type="entry name" value="Carbohydrate phosphatase"/>
    <property type="match status" value="1"/>
</dbReference>
<dbReference type="CDD" id="cd01638">
    <property type="entry name" value="CysQ"/>
    <property type="match status" value="1"/>
</dbReference>
<dbReference type="Gene3D" id="3.30.540.10">
    <property type="entry name" value="Fructose-1,6-Bisphosphatase, subunit A, domain 1"/>
    <property type="match status" value="1"/>
</dbReference>
<dbReference type="PROSITE" id="PS00630">
    <property type="entry name" value="IMP_2"/>
    <property type="match status" value="1"/>
</dbReference>
<dbReference type="GO" id="GO:0000287">
    <property type="term" value="F:magnesium ion binding"/>
    <property type="evidence" value="ECO:0007669"/>
    <property type="project" value="UniProtKB-UniRule"/>
</dbReference>
<feature type="binding site" evidence="7">
    <location>
        <position position="66"/>
    </location>
    <ligand>
        <name>Mg(2+)</name>
        <dbReference type="ChEBI" id="CHEBI:18420"/>
        <label>1</label>
        <note>catalytic</note>
    </ligand>
</feature>
<feature type="binding site" evidence="6">
    <location>
        <position position="209"/>
    </location>
    <ligand>
        <name>Mg(2+)</name>
        <dbReference type="ChEBI" id="CHEBI:18420"/>
        <label>2</label>
    </ligand>
</feature>
<comment type="catalytic activity">
    <reaction evidence="6">
        <text>adenosine 3',5'-bisphosphate + H2O = AMP + phosphate</text>
        <dbReference type="Rhea" id="RHEA:10040"/>
        <dbReference type="ChEBI" id="CHEBI:15377"/>
        <dbReference type="ChEBI" id="CHEBI:43474"/>
        <dbReference type="ChEBI" id="CHEBI:58343"/>
        <dbReference type="ChEBI" id="CHEBI:456215"/>
        <dbReference type="EC" id="3.1.3.7"/>
    </reaction>
</comment>
<gene>
    <name evidence="6" type="primary">cysQ</name>
    <name evidence="8" type="ORF">GGQ98_001765</name>
</gene>
<dbReference type="HAMAP" id="MF_02095">
    <property type="entry name" value="CysQ"/>
    <property type="match status" value="1"/>
</dbReference>
<dbReference type="InterPro" id="IPR020550">
    <property type="entry name" value="Inositol_monophosphatase_CS"/>
</dbReference>
<name>A0A7W7B191_9SPHN</name>
<comment type="caution">
    <text evidence="8">The sequence shown here is derived from an EMBL/GenBank/DDBJ whole genome shotgun (WGS) entry which is preliminary data.</text>
</comment>
<dbReference type="NCBIfam" id="TIGR01331">
    <property type="entry name" value="bisphos_cysQ"/>
    <property type="match status" value="1"/>
</dbReference>
<evidence type="ECO:0000256" key="6">
    <source>
        <dbReference type="HAMAP-Rule" id="MF_02095"/>
    </source>
</evidence>
<evidence type="ECO:0000256" key="4">
    <source>
        <dbReference type="ARBA" id="ARBA00022801"/>
    </source>
</evidence>
<dbReference type="GO" id="GO:0005886">
    <property type="term" value="C:plasma membrane"/>
    <property type="evidence" value="ECO:0007669"/>
    <property type="project" value="UniProtKB-SubCell"/>
</dbReference>
<dbReference type="GO" id="GO:0008441">
    <property type="term" value="F:3'(2'),5'-bisphosphate nucleotidase activity"/>
    <property type="evidence" value="ECO:0007669"/>
    <property type="project" value="UniProtKB-UniRule"/>
</dbReference>
<dbReference type="InterPro" id="IPR006240">
    <property type="entry name" value="CysQ"/>
</dbReference>
<evidence type="ECO:0000313" key="9">
    <source>
        <dbReference type="Proteomes" id="UP000566324"/>
    </source>
</evidence>
<dbReference type="AlphaFoldDB" id="A0A7W7B191"/>
<proteinExistence type="inferred from homology"/>
<feature type="binding site" evidence="7">
    <location>
        <position position="85"/>
    </location>
    <ligand>
        <name>Mg(2+)</name>
        <dbReference type="ChEBI" id="CHEBI:18420"/>
        <label>1</label>
        <note>catalytic</note>
    </ligand>
</feature>
<evidence type="ECO:0000256" key="7">
    <source>
        <dbReference type="PIRSR" id="PIRSR600760-2"/>
    </source>
</evidence>
<accession>A0A7W7B191</accession>
<keyword evidence="4 6" id="KW-0378">Hydrolase</keyword>
<dbReference type="PANTHER" id="PTHR43028">
    <property type="entry name" value="3'(2'),5'-BISPHOSPHATE NUCLEOTIDASE 1"/>
    <property type="match status" value="1"/>
</dbReference>
<feature type="binding site" evidence="7">
    <location>
        <position position="87"/>
    </location>
    <ligand>
        <name>Mg(2+)</name>
        <dbReference type="ChEBI" id="CHEBI:18420"/>
        <label>1</label>
        <note>catalytic</note>
    </ligand>
</feature>
<keyword evidence="2 6" id="KW-1003">Cell membrane</keyword>
<dbReference type="PRINTS" id="PR00377">
    <property type="entry name" value="IMPHPHTASES"/>
</dbReference>
<dbReference type="PANTHER" id="PTHR43028:SF5">
    <property type="entry name" value="3'(2'),5'-BISPHOSPHATE NUCLEOTIDASE 1"/>
    <property type="match status" value="1"/>
</dbReference>
<sequence length="261" mass="27595">MTRPFLDALLPVIRDAATLIEQIRADGAETRTKADLSPVTEADERAEALIVAALRRIDPETQIVGEEACEAGGKPAVAQRFWLIDPLDGTRSFIDGGADYSVNIGLVENGAPVFGLVMAPRSGTIWAGIVGEGAWRFDGDTQTPIRCRTLPARPVVVTSRSHNDDRTLAYVARIPGADVKPSGSSLKFCMIAQGEADVYPRFGPTSEWDTAAAHAVLIAAGGAMVDADGAPFGYGKADYLNGPFLAWGDPAAYAALPPITE</sequence>
<evidence type="ECO:0000256" key="2">
    <source>
        <dbReference type="ARBA" id="ARBA00022475"/>
    </source>
</evidence>
<feature type="binding site" evidence="6">
    <location>
        <position position="85"/>
    </location>
    <ligand>
        <name>Mg(2+)</name>
        <dbReference type="ChEBI" id="CHEBI:18420"/>
        <label>1</label>
    </ligand>
</feature>
<feature type="binding site" evidence="6">
    <location>
        <position position="209"/>
    </location>
    <ligand>
        <name>substrate</name>
    </ligand>
</feature>
<feature type="binding site" evidence="6">
    <location>
        <position position="66"/>
    </location>
    <ligand>
        <name>Mg(2+)</name>
        <dbReference type="ChEBI" id="CHEBI:18420"/>
        <label>1</label>
    </ligand>
</feature>
<keyword evidence="6 7" id="KW-0460">Magnesium</keyword>
<dbReference type="EC" id="3.1.3.7" evidence="6"/>
<dbReference type="GO" id="GO:0000103">
    <property type="term" value="P:sulfate assimilation"/>
    <property type="evidence" value="ECO:0007669"/>
    <property type="project" value="TreeGrafter"/>
</dbReference>
<comment type="subcellular location">
    <subcellularLocation>
        <location evidence="6">Cell inner membrane</location>
        <topology evidence="6">Peripheral membrane protein</topology>
        <orientation evidence="6">Cytoplasmic side</orientation>
    </subcellularLocation>
</comment>
<dbReference type="RefSeq" id="WP_184068154.1">
    <property type="nucleotide sequence ID" value="NZ_JACHNZ010000017.1"/>
</dbReference>
<feature type="binding site" evidence="6">
    <location>
        <position position="85"/>
    </location>
    <ligand>
        <name>Mg(2+)</name>
        <dbReference type="ChEBI" id="CHEBI:18420"/>
        <label>2</label>
    </ligand>
</feature>
<dbReference type="GO" id="GO:0046854">
    <property type="term" value="P:phosphatidylinositol phosphate biosynthetic process"/>
    <property type="evidence" value="ECO:0007669"/>
    <property type="project" value="InterPro"/>
</dbReference>
<protein>
    <recommendedName>
        <fullName evidence="6">3'(2'),5'-bisphosphate nucleotidase CysQ</fullName>
        <ecNumber evidence="6">3.1.3.7</ecNumber>
    </recommendedName>
    <alternativeName>
        <fullName evidence="6">3'(2'),5-bisphosphonucleoside 3'(2')-phosphohydrolase</fullName>
    </alternativeName>
    <alternativeName>
        <fullName evidence="6">3'-phosphoadenosine 5'-phosphate phosphatase</fullName>
        <shortName evidence="6">PAP phosphatase</shortName>
    </alternativeName>
</protein>
<evidence type="ECO:0000256" key="5">
    <source>
        <dbReference type="ARBA" id="ARBA00023136"/>
    </source>
</evidence>
<feature type="binding site" evidence="6">
    <location>
        <begin position="87"/>
        <end position="90"/>
    </location>
    <ligand>
        <name>substrate</name>
    </ligand>
</feature>
<organism evidence="8 9">
    <name type="scientific">Sphingosinicella soli</name>
    <dbReference type="NCBI Taxonomy" id="333708"/>
    <lineage>
        <taxon>Bacteria</taxon>
        <taxon>Pseudomonadati</taxon>
        <taxon>Pseudomonadota</taxon>
        <taxon>Alphaproteobacteria</taxon>
        <taxon>Sphingomonadales</taxon>
        <taxon>Sphingosinicellaceae</taxon>
        <taxon>Sphingosinicella</taxon>
    </lineage>
</organism>
<keyword evidence="5 6" id="KW-0472">Membrane</keyword>
<evidence type="ECO:0000256" key="3">
    <source>
        <dbReference type="ARBA" id="ARBA00022519"/>
    </source>
</evidence>
<dbReference type="Pfam" id="PF00459">
    <property type="entry name" value="Inositol_P"/>
    <property type="match status" value="1"/>
</dbReference>
<feature type="binding site" evidence="6">
    <location>
        <position position="88"/>
    </location>
    <ligand>
        <name>Mg(2+)</name>
        <dbReference type="ChEBI" id="CHEBI:18420"/>
        <label>2</label>
    </ligand>
</feature>
<comment type="similarity">
    <text evidence="1 6">Belongs to the inositol monophosphatase superfamily. CysQ family.</text>
</comment>
<feature type="binding site" evidence="6">
    <location>
        <position position="87"/>
    </location>
    <ligand>
        <name>Mg(2+)</name>
        <dbReference type="ChEBI" id="CHEBI:18420"/>
        <label>1</label>
    </ligand>
</feature>